<reference evidence="1 2" key="1">
    <citation type="submission" date="2015-11" db="EMBL/GenBank/DDBJ databases">
        <title>Exploring the genomic traits of fungus-feeding bacterial genus Collimonas.</title>
        <authorList>
            <person name="Song C."/>
            <person name="Schmidt R."/>
            <person name="de Jager V."/>
            <person name="Krzyzanowska D."/>
            <person name="Jongedijk E."/>
            <person name="Cankar K."/>
            <person name="Beekwilder J."/>
            <person name="van Veen A."/>
            <person name="de Boer W."/>
            <person name="van Veen J.A."/>
            <person name="Garbeva P."/>
        </authorList>
    </citation>
    <scope>NUCLEOTIDE SEQUENCE [LARGE SCALE GENOMIC DNA]</scope>
    <source>
        <strain evidence="1 2">Ter291</strain>
    </source>
</reference>
<protein>
    <recommendedName>
        <fullName evidence="3">XRE family transcriptional regulator</fullName>
    </recommendedName>
</protein>
<name>A0ABM5Z4B3_9BURK</name>
<organism evidence="1 2">
    <name type="scientific">Collimonas pratensis</name>
    <dbReference type="NCBI Taxonomy" id="279113"/>
    <lineage>
        <taxon>Bacteria</taxon>
        <taxon>Pseudomonadati</taxon>
        <taxon>Pseudomonadota</taxon>
        <taxon>Betaproteobacteria</taxon>
        <taxon>Burkholderiales</taxon>
        <taxon>Oxalobacteraceae</taxon>
        <taxon>Collimonas</taxon>
    </lineage>
</organism>
<gene>
    <name evidence="1" type="ORF">CPter291_1428</name>
</gene>
<evidence type="ECO:0000313" key="1">
    <source>
        <dbReference type="EMBL" id="AMP13702.1"/>
    </source>
</evidence>
<proteinExistence type="predicted"/>
<accession>A0ABM5Z4B3</accession>
<sequence length="92" mass="10172">MKTNDLMANPAYNPDRLLDAMLKAMALKNDAALSRRLGVQPPVISKIRHRRTPVSAALLILLHEQSEMPIRELKSLMVPAAESNSDQQQVAA</sequence>
<keyword evidence="2" id="KW-1185">Reference proteome</keyword>
<dbReference type="RefSeq" id="WP_062113185.1">
    <property type="nucleotide sequence ID" value="NZ_CP013236.1"/>
</dbReference>
<dbReference type="EMBL" id="CP013236">
    <property type="protein sequence ID" value="AMP13702.1"/>
    <property type="molecule type" value="Genomic_DNA"/>
</dbReference>
<dbReference type="Proteomes" id="UP000074914">
    <property type="component" value="Chromosome"/>
</dbReference>
<evidence type="ECO:0000313" key="2">
    <source>
        <dbReference type="Proteomes" id="UP000074914"/>
    </source>
</evidence>
<evidence type="ECO:0008006" key="3">
    <source>
        <dbReference type="Google" id="ProtNLM"/>
    </source>
</evidence>